<dbReference type="EMBL" id="LN854557">
    <property type="protein sequence ID" value="CRL44468.1"/>
    <property type="molecule type" value="Genomic_DNA"/>
</dbReference>
<proteinExistence type="predicted"/>
<reference evidence="2 3" key="1">
    <citation type="submission" date="2015-05" db="EMBL/GenBank/DDBJ databases">
        <authorList>
            <person name="Goodhead I."/>
        </authorList>
    </citation>
    <scope>NUCLEOTIDE SEQUENCE [LARGE SCALE GENOMIC DNA]</scope>
    <source>
        <strain evidence="3">morsitans</strain>
    </source>
</reference>
<evidence type="ECO:0000313" key="2">
    <source>
        <dbReference type="EMBL" id="CRL44468.1"/>
    </source>
</evidence>
<keyword evidence="1" id="KW-0812">Transmembrane</keyword>
<feature type="transmembrane region" description="Helical" evidence="1">
    <location>
        <begin position="37"/>
        <end position="60"/>
    </location>
</feature>
<feature type="transmembrane region" description="Helical" evidence="1">
    <location>
        <begin position="12"/>
        <end position="31"/>
    </location>
</feature>
<dbReference type="RefSeq" id="WP_166506453.1">
    <property type="nucleotide sequence ID" value="NZ_LN854557.1"/>
</dbReference>
<name>A0A193QH57_SODGM</name>
<evidence type="ECO:0000313" key="3">
    <source>
        <dbReference type="Proteomes" id="UP000245838"/>
    </source>
</evidence>
<keyword evidence="1" id="KW-1133">Transmembrane helix</keyword>
<dbReference type="Proteomes" id="UP000245838">
    <property type="component" value="Chromosome sggmmb4_Chromosome"/>
</dbReference>
<evidence type="ECO:0000256" key="1">
    <source>
        <dbReference type="SAM" id="Phobius"/>
    </source>
</evidence>
<gene>
    <name evidence="2" type="ORF">SGGMMB4_01596</name>
</gene>
<keyword evidence="1" id="KW-0472">Membrane</keyword>
<protein>
    <recommendedName>
        <fullName evidence="4">DUF4282 domain-containing protein</fullName>
    </recommendedName>
</protein>
<organism evidence="2 3">
    <name type="scientific">Sodalis glossinidius (strain morsitans)</name>
    <dbReference type="NCBI Taxonomy" id="343509"/>
    <lineage>
        <taxon>Bacteria</taxon>
        <taxon>Pseudomonadati</taxon>
        <taxon>Pseudomonadota</taxon>
        <taxon>Gammaproteobacteria</taxon>
        <taxon>Enterobacterales</taxon>
        <taxon>Bruguierivoracaceae</taxon>
        <taxon>Sodalis</taxon>
    </lineage>
</organism>
<dbReference type="AlphaFoldDB" id="A0A193QH57"/>
<accession>A0A193QH57</accession>
<sequence>MFKTFWTLKIINAISIMTWIAAGITTVIGIMNAEPKIVIFSAIALMFSRLFLECIAVQFVQAETLNKILDMLKPKEQLYE</sequence>
<evidence type="ECO:0008006" key="4">
    <source>
        <dbReference type="Google" id="ProtNLM"/>
    </source>
</evidence>